<gene>
    <name evidence="2" type="ORF">GCU69_13215</name>
</gene>
<dbReference type="RefSeq" id="WP_156206135.1">
    <property type="nucleotide sequence ID" value="NZ_WHPN01000268.1"/>
</dbReference>
<evidence type="ECO:0000313" key="2">
    <source>
        <dbReference type="EMBL" id="KAF4408652.1"/>
    </source>
</evidence>
<proteinExistence type="predicted"/>
<keyword evidence="3" id="KW-1185">Reference proteome</keyword>
<protein>
    <recommendedName>
        <fullName evidence="1">Gp28/Gp37-like domain-containing protein</fullName>
    </recommendedName>
</protein>
<name>A0ABQ7FN43_9ACTN</name>
<feature type="domain" description="Gp28/Gp37-like" evidence="1">
    <location>
        <begin position="6"/>
        <end position="359"/>
    </location>
</feature>
<evidence type="ECO:0000259" key="1">
    <source>
        <dbReference type="Pfam" id="PF14594"/>
    </source>
</evidence>
<dbReference type="Pfam" id="PF14594">
    <property type="entry name" value="Sipho_Gp37"/>
    <property type="match status" value="1"/>
</dbReference>
<dbReference type="InterPro" id="IPR029432">
    <property type="entry name" value="Gp28/Gp37-like_dom"/>
</dbReference>
<organism evidence="2 3">
    <name type="scientific">Streptomyces lycii</name>
    <dbReference type="NCBI Taxonomy" id="2654337"/>
    <lineage>
        <taxon>Bacteria</taxon>
        <taxon>Bacillati</taxon>
        <taxon>Actinomycetota</taxon>
        <taxon>Actinomycetes</taxon>
        <taxon>Kitasatosporales</taxon>
        <taxon>Streptomycetaceae</taxon>
        <taxon>Streptomyces</taxon>
    </lineage>
</organism>
<dbReference type="Proteomes" id="UP000621266">
    <property type="component" value="Unassembled WGS sequence"/>
</dbReference>
<reference evidence="2 3" key="1">
    <citation type="submission" date="2019-10" db="EMBL/GenBank/DDBJ databases">
        <title>Streptomyces tenebrisbrunneis sp.nov., an endogenous actinomycete isolated from of Lycium ruthenicum.</title>
        <authorList>
            <person name="Ma L."/>
        </authorList>
    </citation>
    <scope>NUCLEOTIDE SEQUENCE [LARGE SCALE GENOMIC DNA]</scope>
    <source>
        <strain evidence="2 3">TRM 66187</strain>
    </source>
</reference>
<dbReference type="EMBL" id="WHPN01000268">
    <property type="protein sequence ID" value="KAF4408652.1"/>
    <property type="molecule type" value="Genomic_DNA"/>
</dbReference>
<sequence length="386" mass="41954">MIYFLVTDEDLVIQGDPLTHWQDLDVTRRFNAPASGKATFVATPDVMAQLQPGNRLVVVRDGEIWCAGPLEVAQDYEWSVGQEDGVGKVTCHFTDDLGRIAGYVTYPDDDQIFNLQNAAADDYSSITASAGGNIKAMVNNTCGPAALTSRVIPKLVMGTGTGIGSTFQALTRFEPLLDFARRTASEDGLGFRTSQVDDTIVFDVYQPADKTGTARFSTGLGNLRSLKYSITAPTATALLGMAGEKGDRVYRETNSGQHLTWWRIEKFAEQSITDNTVQVPDRGDELVRMNFELLAEEHAETVVSAETIDTPNLRAGRDFDLGDLVTIALPHGLEVQDTVQAITLQATPDTGELVTTSIGQSDEATSSQTARAIRELARRLGRLEGR</sequence>
<accession>A0ABQ7FN43</accession>
<evidence type="ECO:0000313" key="3">
    <source>
        <dbReference type="Proteomes" id="UP000621266"/>
    </source>
</evidence>
<comment type="caution">
    <text evidence="2">The sequence shown here is derived from an EMBL/GenBank/DDBJ whole genome shotgun (WGS) entry which is preliminary data.</text>
</comment>